<feature type="transmembrane region" description="Helical" evidence="1">
    <location>
        <begin position="44"/>
        <end position="63"/>
    </location>
</feature>
<dbReference type="AlphaFoldDB" id="A0A060JMW0"/>
<dbReference type="KEGG" id="rla:Rhola_00011300"/>
<evidence type="ECO:0000313" key="4">
    <source>
        <dbReference type="Proteomes" id="UP000067708"/>
    </source>
</evidence>
<reference evidence="3 4" key="1">
    <citation type="journal article" date="2014" name="Int. J. Syst. Evol. Microbiol.">
        <title>Rhodoluna lacicola gen. nov., sp. nov., a planktonic freshwater bacterium with stream-lined genome.</title>
        <authorList>
            <person name="Hahn M."/>
            <person name="Schmidt J."/>
            <person name="Taipale S.J."/>
            <person name="Doolittle W.F."/>
            <person name="Koll U."/>
        </authorList>
    </citation>
    <scope>NUCLEOTIDE SEQUENCE [LARGE SCALE GENOMIC DNA]</scope>
    <source>
        <strain evidence="3 4">MWH-Ta8</strain>
    </source>
</reference>
<dbReference type="OrthoDB" id="9950947at2"/>
<evidence type="ECO:0000313" key="3">
    <source>
        <dbReference type="EMBL" id="AIC47923.1"/>
    </source>
</evidence>
<feature type="transmembrane region" description="Helical" evidence="1">
    <location>
        <begin position="20"/>
        <end position="38"/>
    </location>
</feature>
<dbReference type="InterPro" id="IPR005182">
    <property type="entry name" value="YdbS-like_PH"/>
</dbReference>
<proteinExistence type="predicted"/>
<dbReference type="STRING" id="529884.Rhola_00011300"/>
<evidence type="ECO:0000256" key="1">
    <source>
        <dbReference type="SAM" id="Phobius"/>
    </source>
</evidence>
<protein>
    <recommendedName>
        <fullName evidence="2">YdbS-like PH domain-containing protein</fullName>
    </recommendedName>
</protein>
<dbReference type="EMBL" id="CP007490">
    <property type="protein sequence ID" value="AIC47923.1"/>
    <property type="molecule type" value="Genomic_DNA"/>
</dbReference>
<keyword evidence="1" id="KW-1133">Transmembrane helix</keyword>
<dbReference type="RefSeq" id="WP_038503034.1">
    <property type="nucleotide sequence ID" value="NZ_CP007490.1"/>
</dbReference>
<sequence length="142" mass="16099">MSFLAEQRIARIRPRGSKLFLPNLFLFAACFAMAFFGGRLTEQWQYTLLWVGSGSVAFFFWFIPLLRFMSTFLDVTTTRVLYRSGLLGQKRREVSLTLIKDVQLTKGRTISIIIDGQEPIVIPGIAKHKTVAVEIDRLAAAL</sequence>
<feature type="domain" description="YdbS-like PH" evidence="2">
    <location>
        <begin position="71"/>
        <end position="107"/>
    </location>
</feature>
<dbReference type="HOGENOM" id="CLU_1814318_0_0_11"/>
<dbReference type="Pfam" id="PF03703">
    <property type="entry name" value="bPH_2"/>
    <property type="match status" value="1"/>
</dbReference>
<keyword evidence="1" id="KW-0472">Membrane</keyword>
<keyword evidence="1" id="KW-0812">Transmembrane</keyword>
<dbReference type="Proteomes" id="UP000067708">
    <property type="component" value="Chromosome"/>
</dbReference>
<evidence type="ECO:0000259" key="2">
    <source>
        <dbReference type="Pfam" id="PF03703"/>
    </source>
</evidence>
<keyword evidence="4" id="KW-1185">Reference proteome</keyword>
<gene>
    <name evidence="3" type="ORF">Rhola_00011300</name>
</gene>
<organism evidence="3 4">
    <name type="scientific">Rhodoluna lacicola</name>
    <dbReference type="NCBI Taxonomy" id="529884"/>
    <lineage>
        <taxon>Bacteria</taxon>
        <taxon>Bacillati</taxon>
        <taxon>Actinomycetota</taxon>
        <taxon>Actinomycetes</taxon>
        <taxon>Micrococcales</taxon>
        <taxon>Microbacteriaceae</taxon>
        <taxon>Luna cluster</taxon>
        <taxon>Luna-1 subcluster</taxon>
        <taxon>Rhodoluna</taxon>
    </lineage>
</organism>
<name>A0A060JMW0_9MICO</name>
<accession>A0A060JMW0</accession>